<protein>
    <submittedName>
        <fullName evidence="2">Deoxyguanosine kinase</fullName>
        <ecNumber evidence="2">2.7.1.113</ecNumber>
    </submittedName>
</protein>
<dbReference type="AlphaFoldDB" id="A0A1W6V6D6"/>
<evidence type="ECO:0000259" key="1">
    <source>
        <dbReference type="Pfam" id="PF01712"/>
    </source>
</evidence>
<keyword evidence="2" id="KW-0418">Kinase</keyword>
<sequence length="204" mass="23213">MLITLEGNIGAGKSTLLPELAQELGFQYADENVDNDSMFASIMAAGTSEQINMYMSRKLAERNLECVRKGGDWLVERCPSSSLLFGMAAGNSDEALNTIFRDVVHTPEPDLHVYIRTPLNVCLKRMRKRGRPSELEFYDKKFLRKLEDVHNDWAKVGEDLHKVLTVDYDEMSIQDLATVIKMYLEMKRVLGSKYEKEQALKSNA</sequence>
<reference evidence="2" key="1">
    <citation type="submission" date="2016-10" db="EMBL/GenBank/DDBJ databases">
        <title>The High Quality Genome of Vibrio alginolyticus K01M1.</title>
        <authorList>
            <person name="Wendling C."/>
            <person name="Chibani C.M."/>
            <person name="Hertel R."/>
            <person name="Sproer C."/>
            <person name="Bunk B."/>
            <person name="Overmann J."/>
            <person name="Roth O."/>
            <person name="Liesegang H."/>
        </authorList>
    </citation>
    <scope>NUCLEOTIDE SEQUENCE</scope>
    <source>
        <strain evidence="2">K05K4</strain>
    </source>
</reference>
<accession>A0A1W6V6D6</accession>
<dbReference type="GO" id="GO:0004138">
    <property type="term" value="F:deoxyguanosine kinase activity"/>
    <property type="evidence" value="ECO:0007669"/>
    <property type="project" value="UniProtKB-EC"/>
</dbReference>
<dbReference type="EMBL" id="CP017903">
    <property type="protein sequence ID" value="ARP20700.1"/>
    <property type="molecule type" value="Genomic_DNA"/>
</dbReference>
<dbReference type="InterPro" id="IPR050566">
    <property type="entry name" value="Deoxyribonucleoside_kinase"/>
</dbReference>
<dbReference type="InterPro" id="IPR031314">
    <property type="entry name" value="DNK_dom"/>
</dbReference>
<dbReference type="PANTHER" id="PTHR10513:SF35">
    <property type="entry name" value="DEOXYADENOSINE KINASE"/>
    <property type="match status" value="1"/>
</dbReference>
<keyword evidence="2" id="KW-0808">Transferase</keyword>
<organism evidence="2">
    <name type="scientific">Vibrio alginolyticus</name>
    <dbReference type="NCBI Taxonomy" id="663"/>
    <lineage>
        <taxon>Bacteria</taxon>
        <taxon>Pseudomonadati</taxon>
        <taxon>Pseudomonadota</taxon>
        <taxon>Gammaproteobacteria</taxon>
        <taxon>Vibrionales</taxon>
        <taxon>Vibrionaceae</taxon>
        <taxon>Vibrio</taxon>
    </lineage>
</organism>
<gene>
    <name evidence="2" type="primary">dgk</name>
    <name evidence="2" type="ORF">K05K4_39760</name>
</gene>
<feature type="domain" description="Deoxynucleoside kinase" evidence="1">
    <location>
        <begin position="3"/>
        <end position="172"/>
    </location>
</feature>
<dbReference type="InterPro" id="IPR027417">
    <property type="entry name" value="P-loop_NTPase"/>
</dbReference>
<dbReference type="SUPFAM" id="SSF52540">
    <property type="entry name" value="P-loop containing nucleoside triphosphate hydrolases"/>
    <property type="match status" value="1"/>
</dbReference>
<dbReference type="EC" id="2.7.1.113" evidence="2"/>
<evidence type="ECO:0000313" key="2">
    <source>
        <dbReference type="EMBL" id="ARP20700.1"/>
    </source>
</evidence>
<dbReference type="GO" id="GO:0005737">
    <property type="term" value="C:cytoplasm"/>
    <property type="evidence" value="ECO:0007669"/>
    <property type="project" value="TreeGrafter"/>
</dbReference>
<dbReference type="RefSeq" id="WP_086047362.1">
    <property type="nucleotide sequence ID" value="NZ_CP017890.1"/>
</dbReference>
<dbReference type="PANTHER" id="PTHR10513">
    <property type="entry name" value="DEOXYNUCLEOSIDE KINASE"/>
    <property type="match status" value="1"/>
</dbReference>
<proteinExistence type="predicted"/>
<name>A0A1W6V6D6_VIBAL</name>
<dbReference type="Pfam" id="PF01712">
    <property type="entry name" value="dNK"/>
    <property type="match status" value="1"/>
</dbReference>
<dbReference type="Gene3D" id="3.40.50.300">
    <property type="entry name" value="P-loop containing nucleotide triphosphate hydrolases"/>
    <property type="match status" value="1"/>
</dbReference>